<dbReference type="Pfam" id="PF02769">
    <property type="entry name" value="AIRS_C"/>
    <property type="match status" value="1"/>
</dbReference>
<keyword evidence="3" id="KW-1185">Reference proteome</keyword>
<dbReference type="HOGENOM" id="CLU_2709406_0_0_1"/>
<sequence length="73" mass="8087">MIILLRCGGHDISYGGLFVCTMEMTFAGNCGILLDLTLKGESHFETLFAKDLIELKVDGGYLLKEEASFLRDI</sequence>
<dbReference type="STRING" id="3694.B9IB96"/>
<dbReference type="SUPFAM" id="SSF56042">
    <property type="entry name" value="PurM C-terminal domain-like"/>
    <property type="match status" value="1"/>
</dbReference>
<dbReference type="InterPro" id="IPR010918">
    <property type="entry name" value="PurM-like_C_dom"/>
</dbReference>
<dbReference type="AlphaFoldDB" id="B9IB96"/>
<evidence type="ECO:0000259" key="1">
    <source>
        <dbReference type="Pfam" id="PF02769"/>
    </source>
</evidence>
<dbReference type="InterPro" id="IPR036676">
    <property type="entry name" value="PurM-like_C_sf"/>
</dbReference>
<accession>B9IB96</accession>
<name>B9IB96_POPTR</name>
<dbReference type="EMBL" id="CM009303">
    <property type="protein sequence ID" value="PNT05714.1"/>
    <property type="molecule type" value="Genomic_DNA"/>
</dbReference>
<protein>
    <recommendedName>
        <fullName evidence="1">PurM-like C-terminal domain-containing protein</fullName>
    </recommendedName>
</protein>
<reference evidence="2 3" key="1">
    <citation type="journal article" date="2006" name="Science">
        <title>The genome of black cottonwood, Populus trichocarpa (Torr. &amp; Gray).</title>
        <authorList>
            <person name="Tuskan G.A."/>
            <person name="Difazio S."/>
            <person name="Jansson S."/>
            <person name="Bohlmann J."/>
            <person name="Grigoriev I."/>
            <person name="Hellsten U."/>
            <person name="Putnam N."/>
            <person name="Ralph S."/>
            <person name="Rombauts S."/>
            <person name="Salamov A."/>
            <person name="Schein J."/>
            <person name="Sterck L."/>
            <person name="Aerts A."/>
            <person name="Bhalerao R.R."/>
            <person name="Bhalerao R.P."/>
            <person name="Blaudez D."/>
            <person name="Boerjan W."/>
            <person name="Brun A."/>
            <person name="Brunner A."/>
            <person name="Busov V."/>
            <person name="Campbell M."/>
            <person name="Carlson J."/>
            <person name="Chalot M."/>
            <person name="Chapman J."/>
            <person name="Chen G.L."/>
            <person name="Cooper D."/>
            <person name="Coutinho P.M."/>
            <person name="Couturier J."/>
            <person name="Covert S."/>
            <person name="Cronk Q."/>
            <person name="Cunningham R."/>
            <person name="Davis J."/>
            <person name="Degroeve S."/>
            <person name="Dejardin A."/>
            <person name="Depamphilis C."/>
            <person name="Detter J."/>
            <person name="Dirks B."/>
            <person name="Dubchak I."/>
            <person name="Duplessis S."/>
            <person name="Ehlting J."/>
            <person name="Ellis B."/>
            <person name="Gendler K."/>
            <person name="Goodstein D."/>
            <person name="Gribskov M."/>
            <person name="Grimwood J."/>
            <person name="Groover A."/>
            <person name="Gunter L."/>
            <person name="Hamberger B."/>
            <person name="Heinze B."/>
            <person name="Helariutta Y."/>
            <person name="Henrissat B."/>
            <person name="Holligan D."/>
            <person name="Holt R."/>
            <person name="Huang W."/>
            <person name="Islam-Faridi N."/>
            <person name="Jones S."/>
            <person name="Jones-Rhoades M."/>
            <person name="Jorgensen R."/>
            <person name="Joshi C."/>
            <person name="Kangasjarvi J."/>
            <person name="Karlsson J."/>
            <person name="Kelleher C."/>
            <person name="Kirkpatrick R."/>
            <person name="Kirst M."/>
            <person name="Kohler A."/>
            <person name="Kalluri U."/>
            <person name="Larimer F."/>
            <person name="Leebens-Mack J."/>
            <person name="Leple J.C."/>
            <person name="Locascio P."/>
            <person name="Lou Y."/>
            <person name="Lucas S."/>
            <person name="Martin F."/>
            <person name="Montanini B."/>
            <person name="Napoli C."/>
            <person name="Nelson D.R."/>
            <person name="Nelson C."/>
            <person name="Nieminen K."/>
            <person name="Nilsson O."/>
            <person name="Pereda V."/>
            <person name="Peter G."/>
            <person name="Philippe R."/>
            <person name="Pilate G."/>
            <person name="Poliakov A."/>
            <person name="Razumovskaya J."/>
            <person name="Richardson P."/>
            <person name="Rinaldi C."/>
            <person name="Ritland K."/>
            <person name="Rouze P."/>
            <person name="Ryaboy D."/>
            <person name="Schmutz J."/>
            <person name="Schrader J."/>
            <person name="Segerman B."/>
            <person name="Shin H."/>
            <person name="Siddiqui A."/>
            <person name="Sterky F."/>
            <person name="Terry A."/>
            <person name="Tsai C.J."/>
            <person name="Uberbacher E."/>
            <person name="Unneberg P."/>
            <person name="Vahala J."/>
            <person name="Wall K."/>
            <person name="Wessler S."/>
            <person name="Yang G."/>
            <person name="Yin T."/>
            <person name="Douglas C."/>
            <person name="Marra M."/>
            <person name="Sandberg G."/>
            <person name="Van de Peer Y."/>
            <person name="Rokhsar D."/>
        </authorList>
    </citation>
    <scope>NUCLEOTIDE SEQUENCE [LARGE SCALE GENOMIC DNA]</scope>
    <source>
        <strain evidence="3">cv. Nisqually</strain>
    </source>
</reference>
<dbReference type="InParanoid" id="B9IB96"/>
<evidence type="ECO:0000313" key="2">
    <source>
        <dbReference type="EMBL" id="PNT05714.1"/>
    </source>
</evidence>
<dbReference type="eggNOG" id="KOG1907">
    <property type="taxonomic scope" value="Eukaryota"/>
</dbReference>
<evidence type="ECO:0000313" key="3">
    <source>
        <dbReference type="Proteomes" id="UP000006729"/>
    </source>
</evidence>
<dbReference type="Proteomes" id="UP000006729">
    <property type="component" value="Chromosome 14"/>
</dbReference>
<proteinExistence type="predicted"/>
<gene>
    <name evidence="2" type="ORF">POPTR_014G190200</name>
</gene>
<organism evidence="2 3">
    <name type="scientific">Populus trichocarpa</name>
    <name type="common">Western balsam poplar</name>
    <name type="synonym">Populus balsamifera subsp. trichocarpa</name>
    <dbReference type="NCBI Taxonomy" id="3694"/>
    <lineage>
        <taxon>Eukaryota</taxon>
        <taxon>Viridiplantae</taxon>
        <taxon>Streptophyta</taxon>
        <taxon>Embryophyta</taxon>
        <taxon>Tracheophyta</taxon>
        <taxon>Spermatophyta</taxon>
        <taxon>Magnoliopsida</taxon>
        <taxon>eudicotyledons</taxon>
        <taxon>Gunneridae</taxon>
        <taxon>Pentapetalae</taxon>
        <taxon>rosids</taxon>
        <taxon>fabids</taxon>
        <taxon>Malpighiales</taxon>
        <taxon>Salicaceae</taxon>
        <taxon>Saliceae</taxon>
        <taxon>Populus</taxon>
    </lineage>
</organism>
<dbReference type="Gene3D" id="3.90.650.10">
    <property type="entry name" value="PurM-like C-terminal domain"/>
    <property type="match status" value="1"/>
</dbReference>
<feature type="domain" description="PurM-like C-terminal" evidence="1">
    <location>
        <begin position="8"/>
        <end position="37"/>
    </location>
</feature>